<keyword evidence="7" id="KW-0378">Hydrolase</keyword>
<evidence type="ECO:0000256" key="7">
    <source>
        <dbReference type="ARBA" id="ARBA00022801"/>
    </source>
</evidence>
<accession>B8GHI0</accession>
<evidence type="ECO:0000256" key="5">
    <source>
        <dbReference type="ARBA" id="ARBA00022670"/>
    </source>
</evidence>
<feature type="transmembrane region" description="Helical" evidence="10">
    <location>
        <begin position="6"/>
        <end position="22"/>
    </location>
</feature>
<evidence type="ECO:0000313" key="11">
    <source>
        <dbReference type="EMBL" id="ACL16585.1"/>
    </source>
</evidence>
<dbReference type="PIRSF" id="PIRSF016933">
    <property type="entry name" value="PrsW"/>
    <property type="match status" value="1"/>
</dbReference>
<dbReference type="PANTHER" id="PTHR36844">
    <property type="entry name" value="PROTEASE PRSW"/>
    <property type="match status" value="1"/>
</dbReference>
<dbReference type="GO" id="GO:0006508">
    <property type="term" value="P:proteolysis"/>
    <property type="evidence" value="ECO:0007669"/>
    <property type="project" value="UniProtKB-KW"/>
</dbReference>
<dbReference type="eggNOG" id="arCOG02985">
    <property type="taxonomic scope" value="Archaea"/>
</dbReference>
<evidence type="ECO:0000256" key="1">
    <source>
        <dbReference type="ARBA" id="ARBA00004651"/>
    </source>
</evidence>
<dbReference type="HOGENOM" id="CLU_081250_1_0_2"/>
<keyword evidence="6 10" id="KW-0812">Transmembrane</keyword>
<dbReference type="GO" id="GO:0005886">
    <property type="term" value="C:plasma membrane"/>
    <property type="evidence" value="ECO:0007669"/>
    <property type="project" value="UniProtKB-SubCell"/>
</dbReference>
<proteinExistence type="inferred from homology"/>
<evidence type="ECO:0000256" key="10">
    <source>
        <dbReference type="SAM" id="Phobius"/>
    </source>
</evidence>
<keyword evidence="8 10" id="KW-1133">Transmembrane helix</keyword>
<name>B8GHI0_METPE</name>
<dbReference type="GO" id="GO:0008233">
    <property type="term" value="F:peptidase activity"/>
    <property type="evidence" value="ECO:0007669"/>
    <property type="project" value="UniProtKB-KW"/>
</dbReference>
<dbReference type="STRING" id="521011.Mpal_1250"/>
<keyword evidence="5" id="KW-0645">Protease</keyword>
<dbReference type="OrthoDB" id="248468at2157"/>
<dbReference type="RefSeq" id="WP_012617904.1">
    <property type="nucleotide sequence ID" value="NC_011832.1"/>
</dbReference>
<dbReference type="Proteomes" id="UP000002457">
    <property type="component" value="Chromosome"/>
</dbReference>
<feature type="transmembrane region" description="Helical" evidence="10">
    <location>
        <begin position="169"/>
        <end position="189"/>
    </location>
</feature>
<gene>
    <name evidence="11" type="ordered locus">Mpal_1250</name>
</gene>
<comment type="subcellular location">
    <subcellularLocation>
        <location evidence="1">Cell membrane</location>
        <topology evidence="1">Multi-pass membrane protein</topology>
    </subcellularLocation>
</comment>
<feature type="transmembrane region" description="Helical" evidence="10">
    <location>
        <begin position="195"/>
        <end position="212"/>
    </location>
</feature>
<reference evidence="11 12" key="1">
    <citation type="journal article" date="2015" name="Genome Announc.">
        <title>Complete Genome Sequence of Methanosphaerula palustris E1-9CT, a Hydrogenotrophic Methanogen Isolated from a Minerotrophic Fen Peatland.</title>
        <authorList>
            <person name="Cadillo-Quiroz H."/>
            <person name="Browne P."/>
            <person name="Kyrpides N."/>
            <person name="Woyke T."/>
            <person name="Goodwin L."/>
            <person name="Detter C."/>
            <person name="Yavitt J.B."/>
            <person name="Zinder S.H."/>
        </authorList>
    </citation>
    <scope>NUCLEOTIDE SEQUENCE [LARGE SCALE GENOMIC DNA]</scope>
    <source>
        <strain evidence="12">ATCC BAA-1556 / DSM 19958 / E1-9c</strain>
    </source>
</reference>
<keyword evidence="9 10" id="KW-0472">Membrane</keyword>
<evidence type="ECO:0000256" key="3">
    <source>
        <dbReference type="ARBA" id="ARBA00018997"/>
    </source>
</evidence>
<evidence type="ECO:0000313" key="12">
    <source>
        <dbReference type="Proteomes" id="UP000002457"/>
    </source>
</evidence>
<feature type="transmembrane region" description="Helical" evidence="10">
    <location>
        <begin position="64"/>
        <end position="87"/>
    </location>
</feature>
<dbReference type="GeneID" id="7271528"/>
<dbReference type="PANTHER" id="PTHR36844:SF1">
    <property type="entry name" value="PROTEASE PRSW"/>
    <property type="match status" value="1"/>
</dbReference>
<organism evidence="11 12">
    <name type="scientific">Methanosphaerula palustris (strain ATCC BAA-1556 / DSM 19958 / E1-9c)</name>
    <dbReference type="NCBI Taxonomy" id="521011"/>
    <lineage>
        <taxon>Archaea</taxon>
        <taxon>Methanobacteriati</taxon>
        <taxon>Methanobacteriota</taxon>
        <taxon>Stenosarchaea group</taxon>
        <taxon>Methanomicrobia</taxon>
        <taxon>Methanomicrobiales</taxon>
        <taxon>Methanoregulaceae</taxon>
        <taxon>Methanosphaerula</taxon>
    </lineage>
</organism>
<evidence type="ECO:0000256" key="8">
    <source>
        <dbReference type="ARBA" id="ARBA00022989"/>
    </source>
</evidence>
<sequence length="228" mass="25748">MDLTYLVVLGFAPALFWVWFFYMRDRCRSESPTWMLWLFILGMVAIPPVALIEGAFDPLVHSTVFISVIVAPIVEELAKFLVVYLTVYRNHALTDPMDGIIYSTTAALGFAALENFFYVFGAYQELLVLPFELSIVRALLSVPAHALNSSMWGYSLGQAVVVPHEAKRPIILQGLLVAMFFHALFNLLLTFNEPGFAVTALVLVPLMWLIVSKRINAMLVRKFCVLRR</sequence>
<comment type="similarity">
    <text evidence="2">Belongs to the protease PrsW family.</text>
</comment>
<dbReference type="AlphaFoldDB" id="B8GHI0"/>
<evidence type="ECO:0000256" key="2">
    <source>
        <dbReference type="ARBA" id="ARBA00009165"/>
    </source>
</evidence>
<dbReference type="EMBL" id="CP001338">
    <property type="protein sequence ID" value="ACL16585.1"/>
    <property type="molecule type" value="Genomic_DNA"/>
</dbReference>
<feature type="transmembrane region" description="Helical" evidence="10">
    <location>
        <begin position="34"/>
        <end position="52"/>
    </location>
</feature>
<dbReference type="InterPro" id="IPR023596">
    <property type="entry name" value="Peptidase_PrsW_arch/bac"/>
</dbReference>
<dbReference type="InterPro" id="IPR026898">
    <property type="entry name" value="PrsW"/>
</dbReference>
<keyword evidence="12" id="KW-1185">Reference proteome</keyword>
<evidence type="ECO:0000256" key="9">
    <source>
        <dbReference type="ARBA" id="ARBA00023136"/>
    </source>
</evidence>
<feature type="transmembrane region" description="Helical" evidence="10">
    <location>
        <begin position="126"/>
        <end position="148"/>
    </location>
</feature>
<dbReference type="KEGG" id="mpl:Mpal_1250"/>
<dbReference type="Pfam" id="PF13367">
    <property type="entry name" value="PrsW-protease"/>
    <property type="match status" value="1"/>
</dbReference>
<feature type="transmembrane region" description="Helical" evidence="10">
    <location>
        <begin position="99"/>
        <end position="120"/>
    </location>
</feature>
<protein>
    <recommendedName>
        <fullName evidence="3">Protease PrsW</fullName>
    </recommendedName>
</protein>
<keyword evidence="4" id="KW-1003">Cell membrane</keyword>
<evidence type="ECO:0000256" key="4">
    <source>
        <dbReference type="ARBA" id="ARBA00022475"/>
    </source>
</evidence>
<evidence type="ECO:0000256" key="6">
    <source>
        <dbReference type="ARBA" id="ARBA00022692"/>
    </source>
</evidence>